<evidence type="ECO:0000256" key="2">
    <source>
        <dbReference type="ARBA" id="ARBA00006801"/>
    </source>
</evidence>
<evidence type="ECO:0000256" key="4">
    <source>
        <dbReference type="ARBA" id="ARBA00023242"/>
    </source>
</evidence>
<dbReference type="GO" id="GO:0031490">
    <property type="term" value="F:chromatin DNA binding"/>
    <property type="evidence" value="ECO:0007669"/>
    <property type="project" value="TreeGrafter"/>
</dbReference>
<dbReference type="OrthoDB" id="1667110at2759"/>
<evidence type="ECO:0000313" key="6">
    <source>
        <dbReference type="Proteomes" id="UP000595140"/>
    </source>
</evidence>
<gene>
    <name evidence="5" type="ORF">CCAM_LOCUS42965</name>
</gene>
<comment type="subcellular location">
    <subcellularLocation>
        <location evidence="1">Nucleus</location>
    </subcellularLocation>
</comment>
<comment type="similarity">
    <text evidence="2">Belongs to the JARID1 histone demethylase family.</text>
</comment>
<dbReference type="GO" id="GO:0006357">
    <property type="term" value="P:regulation of transcription by RNA polymerase II"/>
    <property type="evidence" value="ECO:0007669"/>
    <property type="project" value="TreeGrafter"/>
</dbReference>
<dbReference type="GO" id="GO:0046872">
    <property type="term" value="F:metal ion binding"/>
    <property type="evidence" value="ECO:0007669"/>
    <property type="project" value="UniProtKB-KW"/>
</dbReference>
<protein>
    <recommendedName>
        <fullName evidence="7">JmjC domain-containing protein</fullName>
    </recommendedName>
</protein>
<dbReference type="Proteomes" id="UP000595140">
    <property type="component" value="Unassembled WGS sequence"/>
</dbReference>
<dbReference type="Gene3D" id="2.60.120.650">
    <property type="entry name" value="Cupin"/>
    <property type="match status" value="1"/>
</dbReference>
<keyword evidence="6" id="KW-1185">Reference proteome</keyword>
<evidence type="ECO:0000313" key="5">
    <source>
        <dbReference type="EMBL" id="VFR01190.1"/>
    </source>
</evidence>
<keyword evidence="3" id="KW-0479">Metal-binding</keyword>
<evidence type="ECO:0008006" key="7">
    <source>
        <dbReference type="Google" id="ProtNLM"/>
    </source>
</evidence>
<accession>A0A484NJK3</accession>
<dbReference type="PANTHER" id="PTHR12549:SF37">
    <property type="entry name" value="LYSINE-SPECIFIC DEMETHYLASE JMJ26"/>
    <property type="match status" value="1"/>
</dbReference>
<evidence type="ECO:0000256" key="3">
    <source>
        <dbReference type="ARBA" id="ARBA00022723"/>
    </source>
</evidence>
<proteinExistence type="inferred from homology"/>
<dbReference type="AlphaFoldDB" id="A0A484NJK3"/>
<evidence type="ECO:0000256" key="1">
    <source>
        <dbReference type="ARBA" id="ARBA00004123"/>
    </source>
</evidence>
<dbReference type="EMBL" id="OOIL02006740">
    <property type="protein sequence ID" value="VFR01190.1"/>
    <property type="molecule type" value="Genomic_DNA"/>
</dbReference>
<organism evidence="5 6">
    <name type="scientific">Cuscuta campestris</name>
    <dbReference type="NCBI Taxonomy" id="132261"/>
    <lineage>
        <taxon>Eukaryota</taxon>
        <taxon>Viridiplantae</taxon>
        <taxon>Streptophyta</taxon>
        <taxon>Embryophyta</taxon>
        <taxon>Tracheophyta</taxon>
        <taxon>Spermatophyta</taxon>
        <taxon>Magnoliopsida</taxon>
        <taxon>eudicotyledons</taxon>
        <taxon>Gunneridae</taxon>
        <taxon>Pentapetalae</taxon>
        <taxon>asterids</taxon>
        <taxon>lamiids</taxon>
        <taxon>Solanales</taxon>
        <taxon>Convolvulaceae</taxon>
        <taxon>Cuscuteae</taxon>
        <taxon>Cuscuta</taxon>
        <taxon>Cuscuta subgen. Grammica</taxon>
        <taxon>Cuscuta sect. Cleistogrammica</taxon>
    </lineage>
</organism>
<sequence length="106" mass="11807">MAQELGIGNSVTNLHCDMADAVNILTHIMEAAVSGRQQLATNEFSSRGKRDDGSSEYSRYRGDVGEAFGALWDIFRREDVKKLEDCLLKHSKEFGLCPAVDCHFLI</sequence>
<dbReference type="GO" id="GO:0000118">
    <property type="term" value="C:histone deacetylase complex"/>
    <property type="evidence" value="ECO:0007669"/>
    <property type="project" value="TreeGrafter"/>
</dbReference>
<dbReference type="PANTHER" id="PTHR12549">
    <property type="entry name" value="JMJC DOMAIN-CONTAINING HISTONE DEMETHYLATION PROTEIN"/>
    <property type="match status" value="1"/>
</dbReference>
<reference evidence="5 6" key="1">
    <citation type="submission" date="2018-04" db="EMBL/GenBank/DDBJ databases">
        <authorList>
            <person name="Vogel A."/>
        </authorList>
    </citation>
    <scope>NUCLEOTIDE SEQUENCE [LARGE SCALE GENOMIC DNA]</scope>
</reference>
<keyword evidence="4" id="KW-0539">Nucleus</keyword>
<dbReference type="GO" id="GO:0032454">
    <property type="term" value="F:histone H3K9 demethylase activity"/>
    <property type="evidence" value="ECO:0007669"/>
    <property type="project" value="InterPro"/>
</dbReference>
<dbReference type="GO" id="GO:0000785">
    <property type="term" value="C:chromatin"/>
    <property type="evidence" value="ECO:0007669"/>
    <property type="project" value="TreeGrafter"/>
</dbReference>
<dbReference type="GO" id="GO:0003712">
    <property type="term" value="F:transcription coregulator activity"/>
    <property type="evidence" value="ECO:0007669"/>
    <property type="project" value="TreeGrafter"/>
</dbReference>
<name>A0A484NJK3_9ASTE</name>
<dbReference type="InterPro" id="IPR045109">
    <property type="entry name" value="LSDs-like"/>
</dbReference>